<dbReference type="SUPFAM" id="SSF58104">
    <property type="entry name" value="Methyl-accepting chemotaxis protein (MCP) signaling domain"/>
    <property type="match status" value="1"/>
</dbReference>
<dbReference type="Gene3D" id="1.10.287.950">
    <property type="entry name" value="Methyl-accepting chemotaxis protein"/>
    <property type="match status" value="1"/>
</dbReference>
<evidence type="ECO:0000256" key="4">
    <source>
        <dbReference type="ARBA" id="ARBA00023224"/>
    </source>
</evidence>
<dbReference type="Pfam" id="PF00015">
    <property type="entry name" value="MCPsignal"/>
    <property type="match status" value="1"/>
</dbReference>
<dbReference type="InterPro" id="IPR003660">
    <property type="entry name" value="HAMP_dom"/>
</dbReference>
<dbReference type="PROSITE" id="PS50885">
    <property type="entry name" value="HAMP"/>
    <property type="match status" value="1"/>
</dbReference>
<keyword evidence="3" id="KW-0472">Membrane</keyword>
<dbReference type="CDD" id="cd06225">
    <property type="entry name" value="HAMP"/>
    <property type="match status" value="1"/>
</dbReference>
<dbReference type="Gene3D" id="6.10.340.10">
    <property type="match status" value="1"/>
</dbReference>
<comment type="caution">
    <text evidence="6">The sequence shown here is derived from an EMBL/GenBank/DDBJ whole genome shotgun (WGS) entry which is preliminary data.</text>
</comment>
<dbReference type="InterPro" id="IPR004090">
    <property type="entry name" value="Chemotax_Me-accpt_rcpt"/>
</dbReference>
<accession>A0A163LS55</accession>
<dbReference type="RefSeq" id="WP_048005302.1">
    <property type="nucleotide sequence ID" value="NZ_CP047095.1"/>
</dbReference>
<evidence type="ECO:0000313" key="6">
    <source>
        <dbReference type="EMBL" id="KZE50846.1"/>
    </source>
</evidence>
<dbReference type="GO" id="GO:0007165">
    <property type="term" value="P:signal transduction"/>
    <property type="evidence" value="ECO:0007669"/>
    <property type="project" value="UniProtKB-KW"/>
</dbReference>
<dbReference type="AlphaFoldDB" id="A0A163LS55"/>
<protein>
    <submittedName>
        <fullName evidence="6">Uncharacterized protein</fullName>
    </submittedName>
</protein>
<organism evidence="6 7">
    <name type="scientific">Rossellomorea marisflavi</name>
    <dbReference type="NCBI Taxonomy" id="189381"/>
    <lineage>
        <taxon>Bacteria</taxon>
        <taxon>Bacillati</taxon>
        <taxon>Bacillota</taxon>
        <taxon>Bacilli</taxon>
        <taxon>Bacillales</taxon>
        <taxon>Bacillaceae</taxon>
        <taxon>Rossellomorea</taxon>
    </lineage>
</organism>
<name>A0A163LS55_9BACI</name>
<evidence type="ECO:0000256" key="1">
    <source>
        <dbReference type="ARBA" id="ARBA00004236"/>
    </source>
</evidence>
<evidence type="ECO:0000313" key="7">
    <source>
        <dbReference type="Proteomes" id="UP000076510"/>
    </source>
</evidence>
<evidence type="ECO:0000256" key="5">
    <source>
        <dbReference type="ARBA" id="ARBA00029447"/>
    </source>
</evidence>
<dbReference type="CDD" id="cd11386">
    <property type="entry name" value="MCP_signal"/>
    <property type="match status" value="1"/>
</dbReference>
<dbReference type="FunFam" id="1.10.287.950:FF:000001">
    <property type="entry name" value="Methyl-accepting chemotaxis sensory transducer"/>
    <property type="match status" value="1"/>
</dbReference>
<dbReference type="EMBL" id="LQQY01000009">
    <property type="protein sequence ID" value="KZE50846.1"/>
    <property type="molecule type" value="Genomic_DNA"/>
</dbReference>
<dbReference type="GO" id="GO:0004888">
    <property type="term" value="F:transmembrane signaling receptor activity"/>
    <property type="evidence" value="ECO:0007669"/>
    <property type="project" value="InterPro"/>
</dbReference>
<dbReference type="GO" id="GO:0006935">
    <property type="term" value="P:chemotaxis"/>
    <property type="evidence" value="ECO:0007669"/>
    <property type="project" value="InterPro"/>
</dbReference>
<sequence>MLKNVRVSRKIAVLIVCALVFICVVGATGYIYMKGMAANTAEMYDKRLKSIQQMMEVEIHNRTVDAMAMELMVSEGPERVAFLEKEIEKTLSDNEAIISSYRQNRTEYTMGKIRAYEELVTSYKEELKAATDLASRSDSNAQAYRILIDRVQPYRTEIGLIIDELTSHNEKEAANLQKANESYFKQATVIQTTAVALSALLCLLLGIAIVRLIVGPIKEMQGLMRRAADGDLTVESTYRSKDEIGSLGTSFNHMVAGIKSVIAHIKESSELLAASSEEMLASTDHTTEATEHIVRNIQDLAQGTTHQGRIIGAMSESIGEMSAGAQQIAVSSQQAAATSSEASRQAKDGNEAISSVVAQMKKIEESMTHLSTNTAKLEERSSKIGEITTIITGIASQTNLLSLNAAIEAARAGEHGRGFAVVASEVGKLAEQSARSAKEIEQLITTIQEETTSMTNLMEEATSNVTTGKQVVSAAGEAFTTITTSAQEVLAQIQEVSASSGQMSASTEQLVGGITGIDDHAKLTTEGTQNVSAATEEQLATMEEISATTASLATMADDLQKLVSRFTV</sequence>
<dbReference type="InterPro" id="IPR004089">
    <property type="entry name" value="MCPsignal_dom"/>
</dbReference>
<dbReference type="PATRIC" id="fig|189381.9.peg.3072"/>
<comment type="similarity">
    <text evidence="5">Belongs to the methyl-accepting chemotaxis (MCP) protein family.</text>
</comment>
<dbReference type="SMART" id="SM00304">
    <property type="entry name" value="HAMP"/>
    <property type="match status" value="1"/>
</dbReference>
<proteinExistence type="inferred from homology"/>
<dbReference type="OrthoDB" id="358716at2"/>
<dbReference type="SMART" id="SM00283">
    <property type="entry name" value="MA"/>
    <property type="match status" value="1"/>
</dbReference>
<dbReference type="PROSITE" id="PS50111">
    <property type="entry name" value="CHEMOTAXIS_TRANSDUC_2"/>
    <property type="match status" value="1"/>
</dbReference>
<dbReference type="InterPro" id="IPR024478">
    <property type="entry name" value="HlyB_4HB_MCP"/>
</dbReference>
<dbReference type="PRINTS" id="PR00260">
    <property type="entry name" value="CHEMTRNSDUCR"/>
</dbReference>
<reference evidence="7" key="1">
    <citation type="submission" date="2016-01" db="EMBL/GenBank/DDBJ databases">
        <title>Whole genome sequencing of Bhargavaea cecembensis T14.</title>
        <authorList>
            <person name="Hong K.W."/>
        </authorList>
    </citation>
    <scope>NUCLEOTIDE SEQUENCE [LARGE SCALE GENOMIC DNA]</scope>
    <source>
        <strain evidence="7">M19</strain>
    </source>
</reference>
<keyword evidence="4" id="KW-0807">Transducer</keyword>
<dbReference type="Pfam" id="PF12729">
    <property type="entry name" value="4HB_MCP_1"/>
    <property type="match status" value="1"/>
</dbReference>
<dbReference type="Pfam" id="PF00672">
    <property type="entry name" value="HAMP"/>
    <property type="match status" value="1"/>
</dbReference>
<dbReference type="PANTHER" id="PTHR32089">
    <property type="entry name" value="METHYL-ACCEPTING CHEMOTAXIS PROTEIN MCPB"/>
    <property type="match status" value="1"/>
</dbReference>
<dbReference type="PANTHER" id="PTHR32089:SF112">
    <property type="entry name" value="LYSOZYME-LIKE PROTEIN-RELATED"/>
    <property type="match status" value="1"/>
</dbReference>
<dbReference type="GO" id="GO:0005886">
    <property type="term" value="C:plasma membrane"/>
    <property type="evidence" value="ECO:0007669"/>
    <property type="project" value="UniProtKB-SubCell"/>
</dbReference>
<keyword evidence="2" id="KW-1003">Cell membrane</keyword>
<evidence type="ECO:0000256" key="3">
    <source>
        <dbReference type="ARBA" id="ARBA00023136"/>
    </source>
</evidence>
<dbReference type="Proteomes" id="UP000076510">
    <property type="component" value="Unassembled WGS sequence"/>
</dbReference>
<evidence type="ECO:0000256" key="2">
    <source>
        <dbReference type="ARBA" id="ARBA00022475"/>
    </source>
</evidence>
<gene>
    <name evidence="6" type="ORF">AV649_15815</name>
</gene>
<comment type="subcellular location">
    <subcellularLocation>
        <location evidence="1">Cell membrane</location>
    </subcellularLocation>
</comment>